<evidence type="ECO:0000313" key="8">
    <source>
        <dbReference type="Proteomes" id="UP001561463"/>
    </source>
</evidence>
<feature type="domain" description="Fimbrial-type adhesion" evidence="6">
    <location>
        <begin position="186"/>
        <end position="329"/>
    </location>
</feature>
<dbReference type="PANTHER" id="PTHR33420">
    <property type="entry name" value="FIMBRIAL SUBUNIT ELFA-RELATED"/>
    <property type="match status" value="1"/>
</dbReference>
<dbReference type="Pfam" id="PF00419">
    <property type="entry name" value="Fimbrial"/>
    <property type="match status" value="1"/>
</dbReference>
<dbReference type="RefSeq" id="WP_369497174.1">
    <property type="nucleotide sequence ID" value="NZ_JBFZPZ010000003.1"/>
</dbReference>
<keyword evidence="8" id="KW-1185">Reference proteome</keyword>
<feature type="chain" id="PRO_5046869235" evidence="5">
    <location>
        <begin position="26"/>
        <end position="329"/>
    </location>
</feature>
<dbReference type="Proteomes" id="UP001561463">
    <property type="component" value="Unassembled WGS sequence"/>
</dbReference>
<evidence type="ECO:0000256" key="4">
    <source>
        <dbReference type="ARBA" id="ARBA00023263"/>
    </source>
</evidence>
<organism evidence="7 8">
    <name type="scientific">Pseudenterobacter timonensis</name>
    <dbReference type="NCBI Taxonomy" id="1755099"/>
    <lineage>
        <taxon>Bacteria</taxon>
        <taxon>Pseudomonadati</taxon>
        <taxon>Pseudomonadota</taxon>
        <taxon>Gammaproteobacteria</taxon>
        <taxon>Enterobacterales</taxon>
        <taxon>Enterobacteriaceae</taxon>
        <taxon>Pseudenterobacter</taxon>
    </lineage>
</organism>
<gene>
    <name evidence="7" type="ORF">AB7Z85_06375</name>
</gene>
<dbReference type="InterPro" id="IPR000259">
    <property type="entry name" value="Adhesion_dom_fimbrial"/>
</dbReference>
<dbReference type="InterPro" id="IPR050263">
    <property type="entry name" value="Bact_Fimbrial_Adh_Pro"/>
</dbReference>
<comment type="caution">
    <text evidence="7">The sequence shown here is derived from an EMBL/GenBank/DDBJ whole genome shotgun (WGS) entry which is preliminary data.</text>
</comment>
<comment type="subcellular location">
    <subcellularLocation>
        <location evidence="1">Fimbrium</location>
    </subcellularLocation>
</comment>
<dbReference type="PANTHER" id="PTHR33420:SF3">
    <property type="entry name" value="FIMBRIAL SUBUNIT ELFA"/>
    <property type="match status" value="1"/>
</dbReference>
<comment type="similarity">
    <text evidence="2">Belongs to the fimbrial protein family.</text>
</comment>
<evidence type="ECO:0000259" key="6">
    <source>
        <dbReference type="Pfam" id="PF00419"/>
    </source>
</evidence>
<dbReference type="Gene3D" id="2.60.40.1090">
    <property type="entry name" value="Fimbrial-type adhesion domain"/>
    <property type="match status" value="1"/>
</dbReference>
<dbReference type="InterPro" id="IPR008966">
    <property type="entry name" value="Adhesion_dom_sf"/>
</dbReference>
<dbReference type="InterPro" id="IPR036937">
    <property type="entry name" value="Adhesion_dom_fimbrial_sf"/>
</dbReference>
<evidence type="ECO:0000256" key="3">
    <source>
        <dbReference type="ARBA" id="ARBA00022729"/>
    </source>
</evidence>
<protein>
    <submittedName>
        <fullName evidence="7">Fimbrial protein</fullName>
    </submittedName>
</protein>
<evidence type="ECO:0000256" key="5">
    <source>
        <dbReference type="SAM" id="SignalP"/>
    </source>
</evidence>
<proteinExistence type="inferred from homology"/>
<keyword evidence="4" id="KW-0281">Fimbrium</keyword>
<evidence type="ECO:0000256" key="2">
    <source>
        <dbReference type="ARBA" id="ARBA00006671"/>
    </source>
</evidence>
<dbReference type="EMBL" id="JBFZPZ010000003">
    <property type="protein sequence ID" value="MEX9252131.1"/>
    <property type="molecule type" value="Genomic_DNA"/>
</dbReference>
<evidence type="ECO:0000256" key="1">
    <source>
        <dbReference type="ARBA" id="ARBA00004561"/>
    </source>
</evidence>
<reference evidence="7 8" key="1">
    <citation type="submission" date="2024-03" db="EMBL/GenBank/DDBJ databases">
        <title>Role of Flies in the Dissemination of Carbapenem-Resistant Enterobacteriaceae (CRE): An Epidemiological and Genomic Study in China.</title>
        <authorList>
            <person name="Chen K."/>
            <person name="Zhang R."/>
            <person name="Chen S."/>
        </authorList>
    </citation>
    <scope>NUCLEOTIDE SEQUENCE [LARGE SCALE GENOMIC DNA]</scope>
    <source>
        <strain evidence="8">fly-313</strain>
    </source>
</reference>
<sequence length="329" mass="34342">MQSVKACFFLLILGAAALFMPHAKATCMSPDMPRMINVAALSVPTTLAPGDTIPGSEQTVHIAGNCDNNADRGLEIISCYYGTGSEIPGLQGVYDSGVPGIGVALMNDRGQRISGAGGVECDSRGTPVGYISDDAQKNFSFDITLELVKTSDAVQPGTLVQAQTVFGIGVFGHEGIGSPNHIAYAGNIELQNVTCSVLPKNLTVRLGDFPLSDFIGVGTLSTPAQEFNVSVTCNTTVQPEVKITSANGYDTAFAGVIKLTQDSGVATGVGVRMLFDGKLATFDQYISTAGAARANETLEIPFQVRYEQTSSVVTPGPANTVATITLAYK</sequence>
<keyword evidence="3 5" id="KW-0732">Signal</keyword>
<accession>A0ABV4A3Q8</accession>
<name>A0ABV4A3Q8_9ENTR</name>
<feature type="signal peptide" evidence="5">
    <location>
        <begin position="1"/>
        <end position="25"/>
    </location>
</feature>
<evidence type="ECO:0000313" key="7">
    <source>
        <dbReference type="EMBL" id="MEX9252131.1"/>
    </source>
</evidence>
<dbReference type="SUPFAM" id="SSF49401">
    <property type="entry name" value="Bacterial adhesins"/>
    <property type="match status" value="1"/>
</dbReference>
<dbReference type="Gene3D" id="2.60.40.3310">
    <property type="match status" value="1"/>
</dbReference>